<keyword evidence="3" id="KW-0812">Transmembrane</keyword>
<evidence type="ECO:0000256" key="1">
    <source>
        <dbReference type="ARBA" id="ARBA00022729"/>
    </source>
</evidence>
<accession>A0ABD1JFK1</accession>
<evidence type="ECO:0000256" key="2">
    <source>
        <dbReference type="ARBA" id="ARBA00023157"/>
    </source>
</evidence>
<evidence type="ECO:0000259" key="5">
    <source>
        <dbReference type="PROSITE" id="PS51034"/>
    </source>
</evidence>
<keyword evidence="1 4" id="KW-0732">Signal</keyword>
<dbReference type="PROSITE" id="PS51034">
    <property type="entry name" value="ZP_2"/>
    <property type="match status" value="1"/>
</dbReference>
<keyword evidence="7" id="KW-1185">Reference proteome</keyword>
<dbReference type="Pfam" id="PF00100">
    <property type="entry name" value="Zona_pellucida"/>
    <property type="match status" value="1"/>
</dbReference>
<evidence type="ECO:0000256" key="4">
    <source>
        <dbReference type="SAM" id="SignalP"/>
    </source>
</evidence>
<comment type="caution">
    <text evidence="6">The sequence shown here is derived from an EMBL/GenBank/DDBJ whole genome shotgun (WGS) entry which is preliminary data.</text>
</comment>
<dbReference type="InterPro" id="IPR042235">
    <property type="entry name" value="ZP-C_dom"/>
</dbReference>
<name>A0ABD1JFK1_9TELE</name>
<protein>
    <recommendedName>
        <fullName evidence="5">ZP domain-containing protein</fullName>
    </recommendedName>
</protein>
<evidence type="ECO:0000313" key="6">
    <source>
        <dbReference type="EMBL" id="KAL2085390.1"/>
    </source>
</evidence>
<dbReference type="Gene3D" id="2.60.40.4100">
    <property type="entry name" value="Zona pellucida, ZP-C domain"/>
    <property type="match status" value="1"/>
</dbReference>
<dbReference type="Pfam" id="PF23344">
    <property type="entry name" value="ZP-N"/>
    <property type="match status" value="1"/>
</dbReference>
<dbReference type="PANTHER" id="PTHR14002:SF14">
    <property type="entry name" value="SI:DKEY-103G5.3"/>
    <property type="match status" value="1"/>
</dbReference>
<evidence type="ECO:0000256" key="3">
    <source>
        <dbReference type="SAM" id="Phobius"/>
    </source>
</evidence>
<dbReference type="InterPro" id="IPR001507">
    <property type="entry name" value="ZP_dom"/>
</dbReference>
<dbReference type="EMBL" id="JBHFQA010000016">
    <property type="protein sequence ID" value="KAL2085390.1"/>
    <property type="molecule type" value="Genomic_DNA"/>
</dbReference>
<dbReference type="InterPro" id="IPR055356">
    <property type="entry name" value="ZP-N"/>
</dbReference>
<keyword evidence="3" id="KW-0472">Membrane</keyword>
<evidence type="ECO:0000313" key="7">
    <source>
        <dbReference type="Proteomes" id="UP001591681"/>
    </source>
</evidence>
<feature type="transmembrane region" description="Helical" evidence="3">
    <location>
        <begin position="365"/>
        <end position="390"/>
    </location>
</feature>
<dbReference type="PANTHER" id="PTHR14002">
    <property type="entry name" value="ENDOGLIN/TGF-BETA RECEPTOR TYPE III"/>
    <property type="match status" value="1"/>
</dbReference>
<sequence length="404" mass="44808">MLFLCCVLISIALHPVLSYNCSAEYQRVPVNNDLSVDCGTSDILLEVNLCTATWAGFNPNQLALNGEHNNTKCQGTIDTSVDPPVIRYQLHVNHSDNNPCRQSLQIVDEVPDQNSAFSHFSSIQSVVITGFIDTPRSNEGIISYSTDLYYHFSCRYPLEYLINNTQIMASSVSVATSDNNGTFIDTLRMNLYNDSDFDYPLVVPPSGLELRTPVYVEVKAINLTGNFHLLLDHCFATPTAYSQPNTVRHNFFIGCDIYDRTTIILNGEATNARFSFEAFRFVQHRDQDKSSIYVHCILRLCEPSKCQEIINMCNNSNSGVRRKRDVAPFGTESTESATVTMGPIYTKTESKTRVEASSGEAKTDVVGVAVGVIFATAGAVLLVLAGWFTLKKYYWGGGLVQGFD</sequence>
<dbReference type="AlphaFoldDB" id="A0ABD1JFK1"/>
<keyword evidence="3" id="KW-1133">Transmembrane helix</keyword>
<keyword evidence="2" id="KW-1015">Disulfide bond</keyword>
<dbReference type="SMART" id="SM00241">
    <property type="entry name" value="ZP"/>
    <property type="match status" value="1"/>
</dbReference>
<reference evidence="6 7" key="1">
    <citation type="submission" date="2024-09" db="EMBL/GenBank/DDBJ databases">
        <title>A chromosome-level genome assembly of Gray's grenadier anchovy, Coilia grayii.</title>
        <authorList>
            <person name="Fu Z."/>
        </authorList>
    </citation>
    <scope>NUCLEOTIDE SEQUENCE [LARGE SCALE GENOMIC DNA]</scope>
    <source>
        <strain evidence="6">G4</strain>
        <tissue evidence="6">Muscle</tissue>
    </source>
</reference>
<feature type="chain" id="PRO_5044822305" description="ZP domain-containing protein" evidence="4">
    <location>
        <begin position="19"/>
        <end position="404"/>
    </location>
</feature>
<organism evidence="6 7">
    <name type="scientific">Coilia grayii</name>
    <name type="common">Gray's grenadier anchovy</name>
    <dbReference type="NCBI Taxonomy" id="363190"/>
    <lineage>
        <taxon>Eukaryota</taxon>
        <taxon>Metazoa</taxon>
        <taxon>Chordata</taxon>
        <taxon>Craniata</taxon>
        <taxon>Vertebrata</taxon>
        <taxon>Euteleostomi</taxon>
        <taxon>Actinopterygii</taxon>
        <taxon>Neopterygii</taxon>
        <taxon>Teleostei</taxon>
        <taxon>Clupei</taxon>
        <taxon>Clupeiformes</taxon>
        <taxon>Clupeoidei</taxon>
        <taxon>Engraulidae</taxon>
        <taxon>Coilinae</taxon>
        <taxon>Coilia</taxon>
    </lineage>
</organism>
<feature type="domain" description="ZP" evidence="5">
    <location>
        <begin position="37"/>
        <end position="320"/>
    </location>
</feature>
<gene>
    <name evidence="6" type="ORF">ACEWY4_018710</name>
</gene>
<dbReference type="Proteomes" id="UP001591681">
    <property type="component" value="Unassembled WGS sequence"/>
</dbReference>
<dbReference type="InterPro" id="IPR055355">
    <property type="entry name" value="ZP-C"/>
</dbReference>
<proteinExistence type="predicted"/>
<feature type="signal peptide" evidence="4">
    <location>
        <begin position="1"/>
        <end position="18"/>
    </location>
</feature>